<name>A0AAD8XD64_GLOAC</name>
<dbReference type="GO" id="GO:0032259">
    <property type="term" value="P:methylation"/>
    <property type="evidence" value="ECO:0007669"/>
    <property type="project" value="UniProtKB-KW"/>
</dbReference>
<dbReference type="InterPro" id="IPR025714">
    <property type="entry name" value="Methyltranfer_dom"/>
</dbReference>
<evidence type="ECO:0000313" key="6">
    <source>
        <dbReference type="Proteomes" id="UP001244207"/>
    </source>
</evidence>
<dbReference type="PANTHER" id="PTHR12176">
    <property type="entry name" value="SAM-DEPENDENT METHYLTRANSFERASE SUPERFAMILY PROTEIN"/>
    <property type="match status" value="1"/>
</dbReference>
<evidence type="ECO:0000256" key="2">
    <source>
        <dbReference type="ARBA" id="ARBA00022603"/>
    </source>
</evidence>
<dbReference type="GeneID" id="85392467"/>
<protein>
    <submittedName>
        <fullName evidence="5">S-adenosyl-L-methionine-dependent methyltransferase</fullName>
    </submittedName>
</protein>
<dbReference type="CDD" id="cd02440">
    <property type="entry name" value="AdoMet_MTases"/>
    <property type="match status" value="1"/>
</dbReference>
<evidence type="ECO:0000313" key="5">
    <source>
        <dbReference type="EMBL" id="KAK1723374.1"/>
    </source>
</evidence>
<dbReference type="Pfam" id="PF13847">
    <property type="entry name" value="Methyltransf_31"/>
    <property type="match status" value="1"/>
</dbReference>
<reference evidence="5" key="1">
    <citation type="submission" date="2021-12" db="EMBL/GenBank/DDBJ databases">
        <title>Comparative genomics, transcriptomics and evolutionary studies reveal genomic signatures of adaptation to plant cell wall in hemibiotrophic fungi.</title>
        <authorList>
            <consortium name="DOE Joint Genome Institute"/>
            <person name="Baroncelli R."/>
            <person name="Diaz J.F."/>
            <person name="Benocci T."/>
            <person name="Peng M."/>
            <person name="Battaglia E."/>
            <person name="Haridas S."/>
            <person name="Andreopoulos W."/>
            <person name="Labutti K."/>
            <person name="Pangilinan J."/>
            <person name="Floch G.L."/>
            <person name="Makela M.R."/>
            <person name="Henrissat B."/>
            <person name="Grigoriev I.V."/>
            <person name="Crouch J.A."/>
            <person name="De Vries R.P."/>
            <person name="Sukno S.A."/>
            <person name="Thon M.R."/>
        </authorList>
    </citation>
    <scope>NUCLEOTIDE SEQUENCE</scope>
    <source>
        <strain evidence="5">CBS 112980</strain>
    </source>
</reference>
<dbReference type="SUPFAM" id="SSF53335">
    <property type="entry name" value="S-adenosyl-L-methionine-dependent methyltransferases"/>
    <property type="match status" value="1"/>
</dbReference>
<comment type="similarity">
    <text evidence="1">Belongs to the methyltransferase superfamily.</text>
</comment>
<dbReference type="InterPro" id="IPR029063">
    <property type="entry name" value="SAM-dependent_MTases_sf"/>
</dbReference>
<evidence type="ECO:0000256" key="1">
    <source>
        <dbReference type="ARBA" id="ARBA00008361"/>
    </source>
</evidence>
<dbReference type="PANTHER" id="PTHR12176:SF80">
    <property type="entry name" value="EEF1A LYSINE METHYLTRANSFERASE 4"/>
    <property type="match status" value="1"/>
</dbReference>
<evidence type="ECO:0000259" key="4">
    <source>
        <dbReference type="Pfam" id="PF13847"/>
    </source>
</evidence>
<dbReference type="RefSeq" id="XP_060363429.1">
    <property type="nucleotide sequence ID" value="XM_060508568.1"/>
</dbReference>
<dbReference type="EMBL" id="JAHMHS010000066">
    <property type="protein sequence ID" value="KAK1723374.1"/>
    <property type="molecule type" value="Genomic_DNA"/>
</dbReference>
<gene>
    <name evidence="5" type="ORF">BDZ83DRAFT_626511</name>
</gene>
<dbReference type="Gene3D" id="3.40.50.150">
    <property type="entry name" value="Vaccinia Virus protein VP39"/>
    <property type="match status" value="1"/>
</dbReference>
<dbReference type="InterPro" id="IPR051419">
    <property type="entry name" value="Lys/N-term_MeTrsfase_sf"/>
</dbReference>
<feature type="domain" description="Methyltransferase" evidence="4">
    <location>
        <begin position="67"/>
        <end position="183"/>
    </location>
</feature>
<dbReference type="Proteomes" id="UP001244207">
    <property type="component" value="Unassembled WGS sequence"/>
</dbReference>
<proteinExistence type="inferred from homology"/>
<dbReference type="AlphaFoldDB" id="A0AAD8XD64"/>
<dbReference type="GO" id="GO:0008757">
    <property type="term" value="F:S-adenosylmethionine-dependent methyltransferase activity"/>
    <property type="evidence" value="ECO:0007669"/>
    <property type="project" value="InterPro"/>
</dbReference>
<evidence type="ECO:0000256" key="3">
    <source>
        <dbReference type="ARBA" id="ARBA00022679"/>
    </source>
</evidence>
<organism evidence="5 6">
    <name type="scientific">Glomerella acutata</name>
    <name type="common">Colletotrichum acutatum</name>
    <dbReference type="NCBI Taxonomy" id="27357"/>
    <lineage>
        <taxon>Eukaryota</taxon>
        <taxon>Fungi</taxon>
        <taxon>Dikarya</taxon>
        <taxon>Ascomycota</taxon>
        <taxon>Pezizomycotina</taxon>
        <taxon>Sordariomycetes</taxon>
        <taxon>Hypocreomycetidae</taxon>
        <taxon>Glomerellales</taxon>
        <taxon>Glomerellaceae</taxon>
        <taxon>Colletotrichum</taxon>
        <taxon>Colletotrichum acutatum species complex</taxon>
    </lineage>
</organism>
<keyword evidence="3" id="KW-0808">Transferase</keyword>
<keyword evidence="2 5" id="KW-0489">Methyltransferase</keyword>
<accession>A0AAD8XD64</accession>
<comment type="caution">
    <text evidence="5">The sequence shown here is derived from an EMBL/GenBank/DDBJ whole genome shotgun (WGS) entry which is preliminary data.</text>
</comment>
<keyword evidence="6" id="KW-1185">Reference proteome</keyword>
<sequence>MSVPLGTAGMAEVREAEALATPELWNQRYTKSDGSHPTHEWLRTFEALEPFFEKHLFSQRRPDTSPRIMHLGSGDSTIPADLSARGYKNQLCLDFSTVVIDLMRQQHAELGGIEWKWADIRDMPDAAPTASVDVAFDKSTLDAMIHGSPWSPPDDVRENAAKYLGEVHRALKDDGVFLCITYRQPHFMRPLLNADNLWDMDMDILSGGESVFDYYGFILKRRKNRNEA</sequence>